<dbReference type="Proteomes" id="UP000179840">
    <property type="component" value="Unassembled WGS sequence"/>
</dbReference>
<feature type="signal peptide" evidence="2">
    <location>
        <begin position="1"/>
        <end position="39"/>
    </location>
</feature>
<feature type="region of interest" description="Disordered" evidence="1">
    <location>
        <begin position="37"/>
        <end position="129"/>
    </location>
</feature>
<evidence type="ECO:0000313" key="3">
    <source>
        <dbReference type="EMBL" id="OHV97284.1"/>
    </source>
</evidence>
<feature type="compositionally biased region" description="Polar residues" evidence="1">
    <location>
        <begin position="59"/>
        <end position="68"/>
    </location>
</feature>
<dbReference type="AlphaFoldDB" id="A0A1S1UBX2"/>
<evidence type="ECO:0000313" key="4">
    <source>
        <dbReference type="Proteomes" id="UP000179840"/>
    </source>
</evidence>
<evidence type="ECO:0008006" key="5">
    <source>
        <dbReference type="Google" id="ProtNLM"/>
    </source>
</evidence>
<comment type="caution">
    <text evidence="3">The sequence shown here is derived from an EMBL/GenBank/DDBJ whole genome shotgun (WGS) entry which is preliminary data.</text>
</comment>
<gene>
    <name evidence="3" type="ORF">AKG95_08495</name>
</gene>
<keyword evidence="2" id="KW-0732">Signal</keyword>
<dbReference type="RefSeq" id="WP_071076415.1">
    <property type="nucleotide sequence ID" value="NZ_LFKP01000005.1"/>
</dbReference>
<organism evidence="3 4">
    <name type="scientific">Janthinobacterium lividum</name>
    <dbReference type="NCBI Taxonomy" id="29581"/>
    <lineage>
        <taxon>Bacteria</taxon>
        <taxon>Pseudomonadati</taxon>
        <taxon>Pseudomonadota</taxon>
        <taxon>Betaproteobacteria</taxon>
        <taxon>Burkholderiales</taxon>
        <taxon>Oxalobacteraceae</taxon>
        <taxon>Janthinobacterium</taxon>
    </lineage>
</organism>
<reference evidence="3 4" key="1">
    <citation type="submission" date="2015-06" db="EMBL/GenBank/DDBJ databases">
        <title>Draft genome sequencing of a biphenyl-degrading bacterium, Janthinobacterium lividum MEG1.</title>
        <authorList>
            <person name="Shimodaira J."/>
            <person name="Hatta T."/>
        </authorList>
    </citation>
    <scope>NUCLEOTIDE SEQUENCE [LARGE SCALE GENOMIC DNA]</scope>
    <source>
        <strain evidence="3 4">MEG1</strain>
    </source>
</reference>
<feature type="compositionally biased region" description="Basic and acidic residues" evidence="1">
    <location>
        <begin position="69"/>
        <end position="115"/>
    </location>
</feature>
<protein>
    <recommendedName>
        <fullName evidence="5">DUF4148 domain-containing protein</fullName>
    </recommendedName>
</protein>
<evidence type="ECO:0000256" key="1">
    <source>
        <dbReference type="SAM" id="MobiDB-lite"/>
    </source>
</evidence>
<accession>A0A1S1UBX2</accession>
<sequence length="129" mass="14686">MNIFTKKIHTAPSAAIAARTTVLSAFAVCCVFAASLASAQNQPPPRRDDQPQVQAQRYEQVQRSNSNDTRLREQRDARSFDTRAEEQRRASEGADASRRTGRMTPDERRDLRRQINEVGQDIYSNPPRR</sequence>
<feature type="chain" id="PRO_5010345725" description="DUF4148 domain-containing protein" evidence="2">
    <location>
        <begin position="40"/>
        <end position="129"/>
    </location>
</feature>
<dbReference type="EMBL" id="LFKP01000005">
    <property type="protein sequence ID" value="OHV97284.1"/>
    <property type="molecule type" value="Genomic_DNA"/>
</dbReference>
<evidence type="ECO:0000256" key="2">
    <source>
        <dbReference type="SAM" id="SignalP"/>
    </source>
</evidence>
<proteinExistence type="predicted"/>
<name>A0A1S1UBX2_9BURK</name>